<gene>
    <name evidence="2" type="ORF">SAMN04487909_11054</name>
</gene>
<dbReference type="AlphaFoldDB" id="A0A1G8Q4G7"/>
<protein>
    <submittedName>
        <fullName evidence="2">Beta-lactamase</fullName>
    </submittedName>
</protein>
<feature type="domain" description="Beta-lactamase-related" evidence="1">
    <location>
        <begin position="27"/>
        <end position="171"/>
    </location>
</feature>
<dbReference type="Proteomes" id="UP000182836">
    <property type="component" value="Unassembled WGS sequence"/>
</dbReference>
<dbReference type="InterPro" id="IPR001466">
    <property type="entry name" value="Beta-lactam-related"/>
</dbReference>
<organism evidence="2 3">
    <name type="scientific">Aneurinibacillus migulanus</name>
    <name type="common">Bacillus migulanus</name>
    <dbReference type="NCBI Taxonomy" id="47500"/>
    <lineage>
        <taxon>Bacteria</taxon>
        <taxon>Bacillati</taxon>
        <taxon>Bacillota</taxon>
        <taxon>Bacilli</taxon>
        <taxon>Bacillales</taxon>
        <taxon>Paenibacillaceae</taxon>
        <taxon>Aneurinibacillus group</taxon>
        <taxon>Aneurinibacillus</taxon>
    </lineage>
</organism>
<dbReference type="Pfam" id="PF00144">
    <property type="entry name" value="Beta-lactamase"/>
    <property type="match status" value="1"/>
</dbReference>
<dbReference type="InterPro" id="IPR050491">
    <property type="entry name" value="AmpC-like"/>
</dbReference>
<dbReference type="PANTHER" id="PTHR46825:SF9">
    <property type="entry name" value="BETA-LACTAMASE-RELATED DOMAIN-CONTAINING PROTEIN"/>
    <property type="match status" value="1"/>
</dbReference>
<dbReference type="PANTHER" id="PTHR46825">
    <property type="entry name" value="D-ALANYL-D-ALANINE-CARBOXYPEPTIDASE/ENDOPEPTIDASE AMPH"/>
    <property type="match status" value="1"/>
</dbReference>
<proteinExistence type="predicted"/>
<evidence type="ECO:0000259" key="1">
    <source>
        <dbReference type="Pfam" id="PF00144"/>
    </source>
</evidence>
<dbReference type="Gene3D" id="3.40.710.10">
    <property type="entry name" value="DD-peptidase/beta-lactamase superfamily"/>
    <property type="match status" value="2"/>
</dbReference>
<dbReference type="GeneID" id="42307414"/>
<sequence length="178" mass="20466">MVTSHWRRINGVNSSKHSFNDSRAYKNYQSVGMGVSVLQSNEGFGNAQIHERTIPLTANTLMNLQSVSKTILAISIMQLVEKGQILLDDPVVKYLPYFQTKNKEISDRITIKHLLTHTGGLPQAIGITQWEYFTAGYTLLADVLEKVTKMKWEEYIKKYIFEPLEMNHTTAYMKEYRS</sequence>
<dbReference type="SUPFAM" id="SSF56601">
    <property type="entry name" value="beta-lactamase/transpeptidase-like"/>
    <property type="match status" value="1"/>
</dbReference>
<accession>A0A1G8Q4G7</accession>
<evidence type="ECO:0000313" key="3">
    <source>
        <dbReference type="Proteomes" id="UP000182836"/>
    </source>
</evidence>
<reference evidence="2 3" key="1">
    <citation type="submission" date="2016-10" db="EMBL/GenBank/DDBJ databases">
        <authorList>
            <person name="de Groot N.N."/>
        </authorList>
    </citation>
    <scope>NUCLEOTIDE SEQUENCE [LARGE SCALE GENOMIC DNA]</scope>
    <source>
        <strain evidence="2 3">DSM 2895</strain>
    </source>
</reference>
<name>A0A1G8Q4G7_ANEMI</name>
<dbReference type="RefSeq" id="WP_052811855.1">
    <property type="nucleotide sequence ID" value="NZ_BJOA01000049.1"/>
</dbReference>
<evidence type="ECO:0000313" key="2">
    <source>
        <dbReference type="EMBL" id="SDI99345.1"/>
    </source>
</evidence>
<dbReference type="EMBL" id="FNED01000010">
    <property type="protein sequence ID" value="SDI99345.1"/>
    <property type="molecule type" value="Genomic_DNA"/>
</dbReference>
<dbReference type="InterPro" id="IPR012338">
    <property type="entry name" value="Beta-lactam/transpept-like"/>
</dbReference>